<organism evidence="2">
    <name type="scientific">Eubacterium limosum</name>
    <dbReference type="NCBI Taxonomy" id="1736"/>
    <lineage>
        <taxon>Bacteria</taxon>
        <taxon>Bacillati</taxon>
        <taxon>Bacillota</taxon>
        <taxon>Clostridia</taxon>
        <taxon>Eubacteriales</taxon>
        <taxon>Eubacteriaceae</taxon>
        <taxon>Eubacterium</taxon>
    </lineage>
</organism>
<feature type="transmembrane region" description="Helical" evidence="1">
    <location>
        <begin position="6"/>
        <end position="26"/>
    </location>
</feature>
<dbReference type="EMBL" id="CACRTR010000016">
    <property type="protein sequence ID" value="VYU63322.1"/>
    <property type="molecule type" value="Genomic_DNA"/>
</dbReference>
<keyword evidence="1" id="KW-0812">Transmembrane</keyword>
<sequence>MKSRALFHAVCGAAILCLIAAVFFGLRGNTTKTKVVIDKPSPCTQEQIEAAAHAVKRDFQRHFGWELLELTYEDCGVLENGKSTVLFKSVIRTGFLTDGSVPPRSMVYWRFWVAQRPEGSGWYVVSCGYG</sequence>
<reference evidence="2" key="1">
    <citation type="submission" date="2019-11" db="EMBL/GenBank/DDBJ databases">
        <authorList>
            <person name="Feng L."/>
        </authorList>
    </citation>
    <scope>NUCLEOTIDE SEQUENCE</scope>
    <source>
        <strain evidence="2">ElimosumLFYP34</strain>
    </source>
</reference>
<dbReference type="AlphaFoldDB" id="A0A6N3GG80"/>
<proteinExistence type="predicted"/>
<name>A0A6N3GG80_EUBLI</name>
<protein>
    <submittedName>
        <fullName evidence="2">Uncharacterized protein</fullName>
    </submittedName>
</protein>
<evidence type="ECO:0000256" key="1">
    <source>
        <dbReference type="SAM" id="Phobius"/>
    </source>
</evidence>
<keyword evidence="1" id="KW-0472">Membrane</keyword>
<evidence type="ECO:0000313" key="2">
    <source>
        <dbReference type="EMBL" id="VYU63322.1"/>
    </source>
</evidence>
<accession>A0A6N3GG80</accession>
<keyword evidence="1" id="KW-1133">Transmembrane helix</keyword>
<gene>
    <name evidence="2" type="ORF">ELLFYP34_03902</name>
</gene>